<reference evidence="2" key="1">
    <citation type="journal article" date="2019" name="Environ. Microbiol.">
        <title>Fungal ecological strategies reflected in gene transcription - a case study of two litter decomposers.</title>
        <authorList>
            <person name="Barbi F."/>
            <person name="Kohler A."/>
            <person name="Barry K."/>
            <person name="Baskaran P."/>
            <person name="Daum C."/>
            <person name="Fauchery L."/>
            <person name="Ihrmark K."/>
            <person name="Kuo A."/>
            <person name="LaButti K."/>
            <person name="Lipzen A."/>
            <person name="Morin E."/>
            <person name="Grigoriev I.V."/>
            <person name="Henrissat B."/>
            <person name="Lindahl B."/>
            <person name="Martin F."/>
        </authorList>
    </citation>
    <scope>NUCLEOTIDE SEQUENCE</scope>
    <source>
        <strain evidence="2">JB14</strain>
    </source>
</reference>
<evidence type="ECO:0000313" key="2">
    <source>
        <dbReference type="EMBL" id="KAE9392861.1"/>
    </source>
</evidence>
<feature type="region of interest" description="Disordered" evidence="1">
    <location>
        <begin position="272"/>
        <end position="343"/>
    </location>
</feature>
<evidence type="ECO:0000256" key="1">
    <source>
        <dbReference type="SAM" id="MobiDB-lite"/>
    </source>
</evidence>
<evidence type="ECO:0000313" key="3">
    <source>
        <dbReference type="Proteomes" id="UP000799118"/>
    </source>
</evidence>
<gene>
    <name evidence="2" type="ORF">BT96DRAFT_944325</name>
</gene>
<feature type="compositionally biased region" description="Basic and acidic residues" evidence="1">
    <location>
        <begin position="376"/>
        <end position="387"/>
    </location>
</feature>
<feature type="compositionally biased region" description="Low complexity" evidence="1">
    <location>
        <begin position="201"/>
        <end position="223"/>
    </location>
</feature>
<feature type="compositionally biased region" description="Low complexity" evidence="1">
    <location>
        <begin position="141"/>
        <end position="168"/>
    </location>
</feature>
<organism evidence="2 3">
    <name type="scientific">Gymnopus androsaceus JB14</name>
    <dbReference type="NCBI Taxonomy" id="1447944"/>
    <lineage>
        <taxon>Eukaryota</taxon>
        <taxon>Fungi</taxon>
        <taxon>Dikarya</taxon>
        <taxon>Basidiomycota</taxon>
        <taxon>Agaricomycotina</taxon>
        <taxon>Agaricomycetes</taxon>
        <taxon>Agaricomycetidae</taxon>
        <taxon>Agaricales</taxon>
        <taxon>Marasmiineae</taxon>
        <taxon>Omphalotaceae</taxon>
        <taxon>Gymnopus</taxon>
    </lineage>
</organism>
<feature type="compositionally biased region" description="Basic and acidic residues" evidence="1">
    <location>
        <begin position="302"/>
        <end position="314"/>
    </location>
</feature>
<sequence length="401" mass="44080">MVSMDFDTAWCPVCEQQIPPKRTTQVLPTDQPTGIARQRTPQNRPVLTRTKTVIDQGPSPLYCSDQCKMADMLHHREDAYAPPTYPIYRSSQSDKPENAEGSSPSDFESDSLSSTTTDISSPTSENLPSNPITVHPKQRSRSFLSGRSSRSSGSRHAPSSLPTTSTLLKTFGDFDERSTHDEHLLSQFQGSFSRRSESRVSLYSGPSSPTSRSPPSLSSLSTSPRRERPLLAHGAEGKLLVPDVYVRVPSRPCASRRESSSSLASMASAYSAPGAFSSSNRTGSMASIGSSRASLRSPLARHGSEFGDDEKDHDLSEEEEDDHFEDSHMPLSPGFGGFGFAPSTKRPALSDMRARSCDAFSNPLANPFLTIRKERRKSDKKEDRKSYNPDGQKLFLFPTDY</sequence>
<accession>A0A6A4H442</accession>
<dbReference type="OrthoDB" id="3365472at2759"/>
<feature type="compositionally biased region" description="Polar residues" evidence="1">
    <location>
        <begin position="276"/>
        <end position="289"/>
    </location>
</feature>
<protein>
    <submittedName>
        <fullName evidence="2">Uncharacterized protein</fullName>
    </submittedName>
</protein>
<keyword evidence="3" id="KW-1185">Reference proteome</keyword>
<feature type="region of interest" description="Disordered" evidence="1">
    <location>
        <begin position="370"/>
        <end position="401"/>
    </location>
</feature>
<feature type="region of interest" description="Disordered" evidence="1">
    <location>
        <begin position="83"/>
        <end position="168"/>
    </location>
</feature>
<feature type="region of interest" description="Disordered" evidence="1">
    <location>
        <begin position="24"/>
        <end position="45"/>
    </location>
</feature>
<feature type="region of interest" description="Disordered" evidence="1">
    <location>
        <begin position="188"/>
        <end position="236"/>
    </location>
</feature>
<proteinExistence type="predicted"/>
<dbReference type="EMBL" id="ML769586">
    <property type="protein sequence ID" value="KAE9392861.1"/>
    <property type="molecule type" value="Genomic_DNA"/>
</dbReference>
<feature type="compositionally biased region" description="Low complexity" evidence="1">
    <location>
        <begin position="290"/>
        <end position="301"/>
    </location>
</feature>
<feature type="compositionally biased region" description="Acidic residues" evidence="1">
    <location>
        <begin position="315"/>
        <end position="324"/>
    </location>
</feature>
<feature type="compositionally biased region" description="Low complexity" evidence="1">
    <location>
        <begin position="102"/>
        <end position="124"/>
    </location>
</feature>
<dbReference type="AlphaFoldDB" id="A0A6A4H442"/>
<name>A0A6A4H442_9AGAR</name>
<dbReference type="Proteomes" id="UP000799118">
    <property type="component" value="Unassembled WGS sequence"/>
</dbReference>